<dbReference type="Proteomes" id="UP001207605">
    <property type="component" value="Unassembled WGS sequence"/>
</dbReference>
<dbReference type="Gene3D" id="1.10.10.10">
    <property type="entry name" value="Winged helix-like DNA-binding domain superfamily/Winged helix DNA-binding domain"/>
    <property type="match status" value="1"/>
</dbReference>
<dbReference type="RefSeq" id="WP_262581363.1">
    <property type="nucleotide sequence ID" value="NZ_JAOQJV010000006.1"/>
</dbReference>
<dbReference type="EMBL" id="JAOQJV010000006">
    <property type="protein sequence ID" value="MCU6699849.1"/>
    <property type="molecule type" value="Genomic_DNA"/>
</dbReference>
<gene>
    <name evidence="1" type="ORF">OCV65_06355</name>
</gene>
<name>A0ABT2S5I2_9FIRM</name>
<protein>
    <submittedName>
        <fullName evidence="1">Helix-turn-helix domain containing protein</fullName>
    </submittedName>
</protein>
<evidence type="ECO:0000313" key="1">
    <source>
        <dbReference type="EMBL" id="MCU6699849.1"/>
    </source>
</evidence>
<reference evidence="1 2" key="1">
    <citation type="journal article" date="2021" name="ISME Commun">
        <title>Automated analysis of genomic sequences facilitates high-throughput and comprehensive description of bacteria.</title>
        <authorList>
            <person name="Hitch T.C.A."/>
        </authorList>
    </citation>
    <scope>NUCLEOTIDE SEQUENCE [LARGE SCALE GENOMIC DNA]</scope>
    <source>
        <strain evidence="1 2">Sanger_02</strain>
    </source>
</reference>
<keyword evidence="2" id="KW-1185">Reference proteome</keyword>
<evidence type="ECO:0000313" key="2">
    <source>
        <dbReference type="Proteomes" id="UP001207605"/>
    </source>
</evidence>
<dbReference type="InterPro" id="IPR036388">
    <property type="entry name" value="WH-like_DNA-bd_sf"/>
</dbReference>
<organism evidence="1 2">
    <name type="scientific">Dorea ammoniilytica</name>
    <dbReference type="NCBI Taxonomy" id="2981788"/>
    <lineage>
        <taxon>Bacteria</taxon>
        <taxon>Bacillati</taxon>
        <taxon>Bacillota</taxon>
        <taxon>Clostridia</taxon>
        <taxon>Lachnospirales</taxon>
        <taxon>Lachnospiraceae</taxon>
        <taxon>Dorea</taxon>
    </lineage>
</organism>
<accession>A0ABT2S5I2</accession>
<comment type="caution">
    <text evidence="1">The sequence shown here is derived from an EMBL/GenBank/DDBJ whole genome shotgun (WGS) entry which is preliminary data.</text>
</comment>
<sequence length="258" mass="30444">MSTDRIEYGIYSQIASGEGIRARDIAKKLHIDRKTVNHYLYRSPYMRDLCYQDKDYRWHALIRQGRPHLGLVDYSGYYGTVKEFLELTEDEWFEMLLAGCKRIGRNLNDTRGLFHSFRDAREVMCSLFADLDTMGADKEEYETWEIVFELRIRRSRYIRIYADVLVVTDCYVFSLEFKMKDKIDPDELSQAAKYSPYLEVIFGPEYEVIPVLVLTRAEDLYRYEKFGGTTAEEPVCSGDMLFNVLDEYQGIMKESDER</sequence>
<proteinExistence type="predicted"/>